<dbReference type="EMBL" id="PREU01000015">
    <property type="protein sequence ID" value="PPA73367.1"/>
    <property type="molecule type" value="Genomic_DNA"/>
</dbReference>
<dbReference type="PROSITE" id="PS00455">
    <property type="entry name" value="AMP_BINDING"/>
    <property type="match status" value="1"/>
</dbReference>
<dbReference type="Gene3D" id="3.30.300.30">
    <property type="match status" value="1"/>
</dbReference>
<dbReference type="Gene3D" id="3.40.50.12780">
    <property type="entry name" value="N-terminal domain of ligase-like"/>
    <property type="match status" value="1"/>
</dbReference>
<keyword evidence="2" id="KW-0436">Ligase</keyword>
<organism evidence="7 8">
    <name type="scientific">Achromobacter spanius</name>
    <dbReference type="NCBI Taxonomy" id="217203"/>
    <lineage>
        <taxon>Bacteria</taxon>
        <taxon>Pseudomonadati</taxon>
        <taxon>Pseudomonadota</taxon>
        <taxon>Betaproteobacteria</taxon>
        <taxon>Burkholderiales</taxon>
        <taxon>Alcaligenaceae</taxon>
        <taxon>Achromobacter</taxon>
    </lineage>
</organism>
<dbReference type="AlphaFoldDB" id="A0A2S5GJV2"/>
<dbReference type="PANTHER" id="PTHR43859:SF4">
    <property type="entry name" value="BUTANOATE--COA LIGASE AAE1-RELATED"/>
    <property type="match status" value="1"/>
</dbReference>
<dbReference type="Pfam" id="PF00501">
    <property type="entry name" value="AMP-binding"/>
    <property type="match status" value="1"/>
</dbReference>
<dbReference type="FunFam" id="3.30.300.30:FF:000008">
    <property type="entry name" value="2,3-dihydroxybenzoate-AMP ligase"/>
    <property type="match status" value="1"/>
</dbReference>
<evidence type="ECO:0000256" key="3">
    <source>
        <dbReference type="ARBA" id="ARBA00022832"/>
    </source>
</evidence>
<evidence type="ECO:0000313" key="8">
    <source>
        <dbReference type="Proteomes" id="UP000239990"/>
    </source>
</evidence>
<dbReference type="InterPro" id="IPR045851">
    <property type="entry name" value="AMP-bd_C_sf"/>
</dbReference>
<dbReference type="InterPro" id="IPR042099">
    <property type="entry name" value="ANL_N_sf"/>
</dbReference>
<sequence length="576" mass="62401">MSSMFDHGLARRDANYTPLTPVDFIARAAEVYGQRLAVVYGKVRRTWAQTYERAQRLANALERAGIQRGDTVAVMLPNIPAMVEAHFGVPMVGAVLNTLNTRLDAPSVLFMLGHGEARALIIDTEYADIAQRARAEYPHLKIVSVHDLDGAPATSAAARHRGAPEPGAPMPGAPIPGVPIPGATDYEAFLADAPAHYAWQPPADEWDAIALNYTSGTTGDPKGVVYHYRGAYLNAVSNILEWDMPKHAVYLWTLPMFHCNGWCFPWTVAARAGVNVCLRKFDPQTVFDLIRAEGVTHYCGAPIVQSALANAPAEMRAGITHTVRTMVAGAAPAPAVIAKMRDIGFELTHVYGLTEVYGPAAVCARQESWDALDDERRAQLTARQGVRYHLQAGVSVRNPDTMQEVPADEQTVGEIMFRGNICMKGYLKNERATDDAFAGGWFHTGDLGVMTADGYVRIKDRSKDIIISGGENISSIEVEDALYRHPAVAAVAVVAMPDPKWGETPCAFVELKPGCSATAEEIIAHCKLLLPGFKVPRAVRFGELPKTSTGKIQKFELRAAVGSTHAIDVADPNKAA</sequence>
<name>A0A2S5GJV2_9BURK</name>
<dbReference type="NCBIfam" id="NF006020">
    <property type="entry name" value="PRK08162.1"/>
    <property type="match status" value="1"/>
</dbReference>
<evidence type="ECO:0000259" key="6">
    <source>
        <dbReference type="Pfam" id="PF13193"/>
    </source>
</evidence>
<dbReference type="GO" id="GO:0016874">
    <property type="term" value="F:ligase activity"/>
    <property type="evidence" value="ECO:0007669"/>
    <property type="project" value="UniProtKB-KW"/>
</dbReference>
<evidence type="ECO:0000256" key="4">
    <source>
        <dbReference type="ARBA" id="ARBA00023098"/>
    </source>
</evidence>
<evidence type="ECO:0000313" key="7">
    <source>
        <dbReference type="EMBL" id="PPA73367.1"/>
    </source>
</evidence>
<dbReference type="Pfam" id="PF13193">
    <property type="entry name" value="AMP-binding_C"/>
    <property type="match status" value="1"/>
</dbReference>
<dbReference type="InterPro" id="IPR025110">
    <property type="entry name" value="AMP-bd_C"/>
</dbReference>
<accession>A0A2S5GJV2</accession>
<dbReference type="InterPro" id="IPR000873">
    <property type="entry name" value="AMP-dep_synth/lig_dom"/>
</dbReference>
<evidence type="ECO:0000256" key="2">
    <source>
        <dbReference type="ARBA" id="ARBA00022598"/>
    </source>
</evidence>
<dbReference type="Proteomes" id="UP000239990">
    <property type="component" value="Unassembled WGS sequence"/>
</dbReference>
<dbReference type="OrthoDB" id="9766486at2"/>
<keyword evidence="3" id="KW-0276">Fatty acid metabolism</keyword>
<dbReference type="InterPro" id="IPR020845">
    <property type="entry name" value="AMP-binding_CS"/>
</dbReference>
<keyword evidence="4" id="KW-0443">Lipid metabolism</keyword>
<evidence type="ECO:0000256" key="1">
    <source>
        <dbReference type="ARBA" id="ARBA00006432"/>
    </source>
</evidence>
<proteinExistence type="inferred from homology"/>
<feature type="domain" description="AMP-binding enzyme C-terminal" evidence="6">
    <location>
        <begin position="477"/>
        <end position="551"/>
    </location>
</feature>
<dbReference type="CDD" id="cd12118">
    <property type="entry name" value="ttLC_FACS_AEE21_like"/>
    <property type="match status" value="1"/>
</dbReference>
<gene>
    <name evidence="7" type="ORF">C4E15_25400</name>
</gene>
<feature type="domain" description="AMP-dependent synthetase/ligase" evidence="5">
    <location>
        <begin position="26"/>
        <end position="427"/>
    </location>
</feature>
<comment type="caution">
    <text evidence="7">The sequence shown here is derived from an EMBL/GenBank/DDBJ whole genome shotgun (WGS) entry which is preliminary data.</text>
</comment>
<dbReference type="RefSeq" id="WP_104145364.1">
    <property type="nucleotide sequence ID" value="NZ_PREU01000015.1"/>
</dbReference>
<protein>
    <submittedName>
        <fullName evidence="7">Acyl-CoA synthetase</fullName>
    </submittedName>
</protein>
<comment type="similarity">
    <text evidence="1">Belongs to the ATP-dependent AMP-binding enzyme family.</text>
</comment>
<dbReference type="SUPFAM" id="SSF56801">
    <property type="entry name" value="Acetyl-CoA synthetase-like"/>
    <property type="match status" value="1"/>
</dbReference>
<evidence type="ECO:0000259" key="5">
    <source>
        <dbReference type="Pfam" id="PF00501"/>
    </source>
</evidence>
<dbReference type="PANTHER" id="PTHR43859">
    <property type="entry name" value="ACYL-ACTIVATING ENZYME"/>
    <property type="match status" value="1"/>
</dbReference>
<reference evidence="7 8" key="1">
    <citation type="submission" date="2018-02" db="EMBL/GenBank/DDBJ databases">
        <title>Draft Genome of Achromobacter spanius stain 6.</title>
        <authorList>
            <person name="Gunasekera T.S."/>
            <person name="Radwan O."/>
            <person name="Ruiz O.N."/>
        </authorList>
    </citation>
    <scope>NUCLEOTIDE SEQUENCE [LARGE SCALE GENOMIC DNA]</scope>
    <source>
        <strain evidence="7 8">6</strain>
    </source>
</reference>
<dbReference type="GO" id="GO:0006631">
    <property type="term" value="P:fatty acid metabolic process"/>
    <property type="evidence" value="ECO:0007669"/>
    <property type="project" value="UniProtKB-KW"/>
</dbReference>